<accession>A0A561SF85</accession>
<sequence>MDDSRFPFLSGVAAVLVDGDGRVLDGTAAAERLLAMTGDDLRGRALRDLVLAGGPRAVDRTGASWRGRVTVRTGDGEPAELDVRVLRLGDGAPVDRRAAHHVVLAAAAREADRWRQDQAFTRELFLQDRIGLVVLDADLRIIRTNAHLLPYSGMPQDLAGCRLGDFLQAEDADSVDAQLREVLATGRPLVGEELVRTLVDQRSGRMLAISAFRLQGTDGTVIGVTALFNDVTDQYRTRRRLALLHQVTAAAGHSLSVADSARHMADALAVGFADVAAVEIAPAVSTGEEPVPQADGRLLLRRLAVAGDPPEARTGPGGMELGDTVLVDGEGAAEPPDPAHDWEITVPLVARGVLLGRITVRRERWKDPFEEEDRVLMRELAVRVALALDNARRYTREHRAAIGLQRSLLPPAVHSVAAVSTASVYLPTDTVGGVGGDWFDVIPLSSARVALVVGDVTGHGLHASATMGRLRTAVRTLADLELEPDELLVHLDDLVAQLLVEAELVADVDAGLEGVGGAEPPEPIGPARPGRPEPGSFGGTCLYAVYDPVSRICTVASAGHPPPAVAYPDGSVAVLPVAPGPPLGVGGLPFESTPVELPEGSVLALYTDGLIERGDGDIDAGTAELLRRLAAVRSLDVPLREAGQRLVAGLPPTRLHDDVTLLLARTKAVPPADTAVWSVDPDPAAVAKVREDATATLEEWGLTELAFTTELVLSELVTNAIRYAGGPVLVRLIRADTLTCEVSDGSSTQPRMRRARLTDEGGRGLYLVAQLTSRWGSRYTASGKTIWTEQELPE</sequence>
<keyword evidence="5" id="KW-1185">Reference proteome</keyword>
<dbReference type="Pfam" id="PF13581">
    <property type="entry name" value="HATPase_c_2"/>
    <property type="match status" value="1"/>
</dbReference>
<dbReference type="SMART" id="SM00331">
    <property type="entry name" value="PP2C_SIG"/>
    <property type="match status" value="1"/>
</dbReference>
<dbReference type="CDD" id="cd00130">
    <property type="entry name" value="PAS"/>
    <property type="match status" value="2"/>
</dbReference>
<protein>
    <submittedName>
        <fullName evidence="4">Serine phosphatase RsbU (Regulator of sigma subunit)</fullName>
    </submittedName>
</protein>
<dbReference type="Gene3D" id="3.30.565.10">
    <property type="entry name" value="Histidine kinase-like ATPase, C-terminal domain"/>
    <property type="match status" value="1"/>
</dbReference>
<evidence type="ECO:0000313" key="5">
    <source>
        <dbReference type="Proteomes" id="UP000317940"/>
    </source>
</evidence>
<dbReference type="InterPro" id="IPR001932">
    <property type="entry name" value="PPM-type_phosphatase-like_dom"/>
</dbReference>
<dbReference type="InterPro" id="IPR029016">
    <property type="entry name" value="GAF-like_dom_sf"/>
</dbReference>
<dbReference type="AlphaFoldDB" id="A0A561SF85"/>
<dbReference type="CDD" id="cd16936">
    <property type="entry name" value="HATPase_RsbW-like"/>
    <property type="match status" value="1"/>
</dbReference>
<dbReference type="FunFam" id="3.30.565.10:FF:000028">
    <property type="entry name" value="PAS sensor protein"/>
    <property type="match status" value="1"/>
</dbReference>
<organism evidence="4 5">
    <name type="scientific">Kitasatospora viridis</name>
    <dbReference type="NCBI Taxonomy" id="281105"/>
    <lineage>
        <taxon>Bacteria</taxon>
        <taxon>Bacillati</taxon>
        <taxon>Actinomycetota</taxon>
        <taxon>Actinomycetes</taxon>
        <taxon>Kitasatosporales</taxon>
        <taxon>Streptomycetaceae</taxon>
        <taxon>Kitasatospora</taxon>
    </lineage>
</organism>
<dbReference type="Pfam" id="PF08448">
    <property type="entry name" value="PAS_4"/>
    <property type="match status" value="1"/>
</dbReference>
<dbReference type="PANTHER" id="PTHR43156:SF2">
    <property type="entry name" value="STAGE II SPORULATION PROTEIN E"/>
    <property type="match status" value="1"/>
</dbReference>
<dbReference type="Proteomes" id="UP000317940">
    <property type="component" value="Unassembled WGS sequence"/>
</dbReference>
<dbReference type="SUPFAM" id="SSF55874">
    <property type="entry name" value="ATPase domain of HSP90 chaperone/DNA topoisomerase II/histidine kinase"/>
    <property type="match status" value="1"/>
</dbReference>
<feature type="domain" description="PAS" evidence="2">
    <location>
        <begin position="119"/>
        <end position="184"/>
    </location>
</feature>
<dbReference type="SUPFAM" id="SSF81606">
    <property type="entry name" value="PP2C-like"/>
    <property type="match status" value="1"/>
</dbReference>
<keyword evidence="1" id="KW-0378">Hydrolase</keyword>
<feature type="domain" description="PAS" evidence="2">
    <location>
        <begin position="1"/>
        <end position="67"/>
    </location>
</feature>
<dbReference type="Pfam" id="PF13426">
    <property type="entry name" value="PAS_9"/>
    <property type="match status" value="1"/>
</dbReference>
<evidence type="ECO:0000313" key="4">
    <source>
        <dbReference type="EMBL" id="TWF73535.1"/>
    </source>
</evidence>
<evidence type="ECO:0000259" key="3">
    <source>
        <dbReference type="SMART" id="SM00331"/>
    </source>
</evidence>
<dbReference type="InterPro" id="IPR036457">
    <property type="entry name" value="PPM-type-like_dom_sf"/>
</dbReference>
<name>A0A561SF85_9ACTN</name>
<dbReference type="SUPFAM" id="SSF55781">
    <property type="entry name" value="GAF domain-like"/>
    <property type="match status" value="1"/>
</dbReference>
<feature type="domain" description="PPM-type phosphatase" evidence="3">
    <location>
        <begin position="419"/>
        <end position="666"/>
    </location>
</feature>
<dbReference type="InterPro" id="IPR035965">
    <property type="entry name" value="PAS-like_dom_sf"/>
</dbReference>
<dbReference type="EMBL" id="VIWT01000005">
    <property type="protein sequence ID" value="TWF73535.1"/>
    <property type="molecule type" value="Genomic_DNA"/>
</dbReference>
<dbReference type="Pfam" id="PF07228">
    <property type="entry name" value="SpoIIE"/>
    <property type="match status" value="1"/>
</dbReference>
<dbReference type="Gene3D" id="3.60.40.10">
    <property type="entry name" value="PPM-type phosphatase domain"/>
    <property type="match status" value="1"/>
</dbReference>
<reference evidence="4 5" key="1">
    <citation type="submission" date="2019-06" db="EMBL/GenBank/DDBJ databases">
        <title>Sequencing the genomes of 1000 actinobacteria strains.</title>
        <authorList>
            <person name="Klenk H.-P."/>
        </authorList>
    </citation>
    <scope>NUCLEOTIDE SEQUENCE [LARGE SCALE GENOMIC DNA]</scope>
    <source>
        <strain evidence="4 5">DSM 44826</strain>
    </source>
</reference>
<evidence type="ECO:0000259" key="2">
    <source>
        <dbReference type="SMART" id="SM00091"/>
    </source>
</evidence>
<dbReference type="Gene3D" id="3.30.450.40">
    <property type="match status" value="1"/>
</dbReference>
<dbReference type="SUPFAM" id="SSF55785">
    <property type="entry name" value="PYP-like sensor domain (PAS domain)"/>
    <property type="match status" value="2"/>
</dbReference>
<dbReference type="InterPro" id="IPR003594">
    <property type="entry name" value="HATPase_dom"/>
</dbReference>
<gene>
    <name evidence="4" type="ORF">FHX73_15148</name>
</gene>
<dbReference type="InterPro" id="IPR052016">
    <property type="entry name" value="Bact_Sigma-Reg"/>
</dbReference>
<dbReference type="Gene3D" id="3.30.450.20">
    <property type="entry name" value="PAS domain"/>
    <property type="match status" value="1"/>
</dbReference>
<evidence type="ECO:0000256" key="1">
    <source>
        <dbReference type="ARBA" id="ARBA00022801"/>
    </source>
</evidence>
<dbReference type="GO" id="GO:0016791">
    <property type="term" value="F:phosphatase activity"/>
    <property type="evidence" value="ECO:0007669"/>
    <property type="project" value="TreeGrafter"/>
</dbReference>
<dbReference type="SMART" id="SM00091">
    <property type="entry name" value="PAS"/>
    <property type="match status" value="2"/>
</dbReference>
<comment type="caution">
    <text evidence="4">The sequence shown here is derived from an EMBL/GenBank/DDBJ whole genome shotgun (WGS) entry which is preliminary data.</text>
</comment>
<dbReference type="InterPro" id="IPR036890">
    <property type="entry name" value="HATPase_C_sf"/>
</dbReference>
<dbReference type="PANTHER" id="PTHR43156">
    <property type="entry name" value="STAGE II SPORULATION PROTEIN E-RELATED"/>
    <property type="match status" value="1"/>
</dbReference>
<dbReference type="InterPro" id="IPR013656">
    <property type="entry name" value="PAS_4"/>
</dbReference>
<proteinExistence type="predicted"/>
<dbReference type="InterPro" id="IPR000014">
    <property type="entry name" value="PAS"/>
</dbReference>